<keyword evidence="2" id="KW-1133">Transmembrane helix</keyword>
<dbReference type="PANTHER" id="PTHR40465">
    <property type="entry name" value="CHROMOSOME 1, WHOLE GENOME SHOTGUN SEQUENCE"/>
    <property type="match status" value="1"/>
</dbReference>
<name>A0AAD7II10_9AGAR</name>
<reference evidence="4" key="1">
    <citation type="submission" date="2023-03" db="EMBL/GenBank/DDBJ databases">
        <title>Massive genome expansion in bonnet fungi (Mycena s.s.) driven by repeated elements and novel gene families across ecological guilds.</title>
        <authorList>
            <consortium name="Lawrence Berkeley National Laboratory"/>
            <person name="Harder C.B."/>
            <person name="Miyauchi S."/>
            <person name="Viragh M."/>
            <person name="Kuo A."/>
            <person name="Thoen E."/>
            <person name="Andreopoulos B."/>
            <person name="Lu D."/>
            <person name="Skrede I."/>
            <person name="Drula E."/>
            <person name="Henrissat B."/>
            <person name="Morin E."/>
            <person name="Kohler A."/>
            <person name="Barry K."/>
            <person name="LaButti K."/>
            <person name="Morin E."/>
            <person name="Salamov A."/>
            <person name="Lipzen A."/>
            <person name="Mereny Z."/>
            <person name="Hegedus B."/>
            <person name="Baldrian P."/>
            <person name="Stursova M."/>
            <person name="Weitz H."/>
            <person name="Taylor A."/>
            <person name="Grigoriev I.V."/>
            <person name="Nagy L.G."/>
            <person name="Martin F."/>
            <person name="Kauserud H."/>
        </authorList>
    </citation>
    <scope>NUCLEOTIDE SEQUENCE</scope>
    <source>
        <strain evidence="4">CBHHK182m</strain>
    </source>
</reference>
<comment type="caution">
    <text evidence="4">The sequence shown here is derived from an EMBL/GenBank/DDBJ whole genome shotgun (WGS) entry which is preliminary data.</text>
</comment>
<keyword evidence="5" id="KW-1185">Reference proteome</keyword>
<dbReference type="PANTHER" id="PTHR40465:SF1">
    <property type="entry name" value="DUF6534 DOMAIN-CONTAINING PROTEIN"/>
    <property type="match status" value="1"/>
</dbReference>
<evidence type="ECO:0000256" key="1">
    <source>
        <dbReference type="SAM" id="MobiDB-lite"/>
    </source>
</evidence>
<dbReference type="AlphaFoldDB" id="A0AAD7II10"/>
<accession>A0AAD7II10</accession>
<keyword evidence="2" id="KW-0812">Transmembrane</keyword>
<dbReference type="Proteomes" id="UP001215598">
    <property type="component" value="Unassembled WGS sequence"/>
</dbReference>
<feature type="domain" description="DUF6534" evidence="3">
    <location>
        <begin position="173"/>
        <end position="259"/>
    </location>
</feature>
<evidence type="ECO:0000259" key="3">
    <source>
        <dbReference type="Pfam" id="PF20152"/>
    </source>
</evidence>
<feature type="transmembrane region" description="Helical" evidence="2">
    <location>
        <begin position="125"/>
        <end position="147"/>
    </location>
</feature>
<feature type="transmembrane region" description="Helical" evidence="2">
    <location>
        <begin position="210"/>
        <end position="230"/>
    </location>
</feature>
<feature type="transmembrane region" description="Helical" evidence="2">
    <location>
        <begin position="20"/>
        <end position="42"/>
    </location>
</feature>
<feature type="transmembrane region" description="Helical" evidence="2">
    <location>
        <begin position="236"/>
        <end position="255"/>
    </location>
</feature>
<dbReference type="InterPro" id="IPR045339">
    <property type="entry name" value="DUF6534"/>
</dbReference>
<gene>
    <name evidence="4" type="ORF">B0H16DRAFT_1377171</name>
</gene>
<feature type="transmembrane region" description="Helical" evidence="2">
    <location>
        <begin position="92"/>
        <end position="113"/>
    </location>
</feature>
<dbReference type="EMBL" id="JARKIB010000090">
    <property type="protein sequence ID" value="KAJ7743565.1"/>
    <property type="molecule type" value="Genomic_DNA"/>
</dbReference>
<evidence type="ECO:0000313" key="4">
    <source>
        <dbReference type="EMBL" id="KAJ7743565.1"/>
    </source>
</evidence>
<evidence type="ECO:0000313" key="5">
    <source>
        <dbReference type="Proteomes" id="UP001215598"/>
    </source>
</evidence>
<evidence type="ECO:0000256" key="2">
    <source>
        <dbReference type="SAM" id="Phobius"/>
    </source>
</evidence>
<organism evidence="4 5">
    <name type="scientific">Mycena metata</name>
    <dbReference type="NCBI Taxonomy" id="1033252"/>
    <lineage>
        <taxon>Eukaryota</taxon>
        <taxon>Fungi</taxon>
        <taxon>Dikarya</taxon>
        <taxon>Basidiomycota</taxon>
        <taxon>Agaricomycotina</taxon>
        <taxon>Agaricomycetes</taxon>
        <taxon>Agaricomycetidae</taxon>
        <taxon>Agaricales</taxon>
        <taxon>Marasmiineae</taxon>
        <taxon>Mycenaceae</taxon>
        <taxon>Mycena</taxon>
    </lineage>
</organism>
<feature type="transmembrane region" description="Helical" evidence="2">
    <location>
        <begin position="167"/>
        <end position="189"/>
    </location>
</feature>
<dbReference type="Pfam" id="PF20152">
    <property type="entry name" value="DUF6534"/>
    <property type="match status" value="1"/>
</dbReference>
<feature type="compositionally biased region" description="Basic and acidic residues" evidence="1">
    <location>
        <begin position="338"/>
        <end position="347"/>
    </location>
</feature>
<feature type="region of interest" description="Disordered" evidence="1">
    <location>
        <begin position="302"/>
        <end position="347"/>
    </location>
</feature>
<proteinExistence type="predicted"/>
<sequence length="347" mass="37783">MAPVVTSPPGLQIVELSGALVLTFMADWGLFGALTVQLYLYYQAFPNDRWFTKCLVYTIYSVQVVQIVMTTIDAFRIFGYGFGDVLALTKVNFSWFSVPVIIGAVSFIVQSFYAFRIYVLSRSRIIPIMIVGASLALSVSAFITGRFTLAAGDVTVLNNRRDSTPLGVYLSGAALIDITIAGCMIYYLTINDTGFRRTHAIISKLVRLTVETNSLTASAALVTLILYFVFPGKVYYAAPANLMPMLYANTMSAVLNSRFHILGGRAPHISSTVILGNSDGVRNVGTTSGPIVFNRVSEEGEMGSGGHLEMKDVQRSQNLGANAPVTEVTNSSEATEQMGKDRRNSRQ</sequence>
<protein>
    <recommendedName>
        <fullName evidence="3">DUF6534 domain-containing protein</fullName>
    </recommendedName>
</protein>
<keyword evidence="2" id="KW-0472">Membrane</keyword>
<feature type="transmembrane region" description="Helical" evidence="2">
    <location>
        <begin position="54"/>
        <end position="72"/>
    </location>
</feature>